<evidence type="ECO:0000256" key="1">
    <source>
        <dbReference type="SAM" id="SignalP"/>
    </source>
</evidence>
<dbReference type="PANTHER" id="PTHR19324">
    <property type="entry name" value="PERFORIN-LIKE PROTEIN 1"/>
    <property type="match status" value="1"/>
</dbReference>
<dbReference type="PANTHER" id="PTHR19324:SF33">
    <property type="entry name" value="MUCIN-5AC"/>
    <property type="match status" value="1"/>
</dbReference>
<protein>
    <recommendedName>
        <fullName evidence="2">MACPF domain-containing protein</fullName>
    </recommendedName>
</protein>
<proteinExistence type="predicted"/>
<dbReference type="Proteomes" id="UP001249851">
    <property type="component" value="Unassembled WGS sequence"/>
</dbReference>
<accession>A0AAD9V1F0</accession>
<reference evidence="3" key="2">
    <citation type="journal article" date="2023" name="Science">
        <title>Genomic signatures of disease resistance in endangered staghorn corals.</title>
        <authorList>
            <person name="Vollmer S.V."/>
            <person name="Selwyn J.D."/>
            <person name="Despard B.A."/>
            <person name="Roesel C.L."/>
        </authorList>
    </citation>
    <scope>NUCLEOTIDE SEQUENCE</scope>
    <source>
        <strain evidence="3">K2</strain>
    </source>
</reference>
<feature type="signal peptide" evidence="1">
    <location>
        <begin position="1"/>
        <end position="18"/>
    </location>
</feature>
<evidence type="ECO:0000313" key="3">
    <source>
        <dbReference type="EMBL" id="KAK2557779.1"/>
    </source>
</evidence>
<dbReference type="InterPro" id="IPR031569">
    <property type="entry name" value="ApeC"/>
</dbReference>
<comment type="caution">
    <text evidence="3">The sequence shown here is derived from an EMBL/GenBank/DDBJ whole genome shotgun (WGS) entry which is preliminary data.</text>
</comment>
<gene>
    <name evidence="3" type="ORF">P5673_020146</name>
</gene>
<keyword evidence="1" id="KW-0732">Signal</keyword>
<feature type="chain" id="PRO_5042206303" description="MACPF domain-containing protein" evidence="1">
    <location>
        <begin position="19"/>
        <end position="426"/>
    </location>
</feature>
<dbReference type="AlphaFoldDB" id="A0AAD9V1F0"/>
<organism evidence="3 4">
    <name type="scientific">Acropora cervicornis</name>
    <name type="common">Staghorn coral</name>
    <dbReference type="NCBI Taxonomy" id="6130"/>
    <lineage>
        <taxon>Eukaryota</taxon>
        <taxon>Metazoa</taxon>
        <taxon>Cnidaria</taxon>
        <taxon>Anthozoa</taxon>
        <taxon>Hexacorallia</taxon>
        <taxon>Scleractinia</taxon>
        <taxon>Astrocoeniina</taxon>
        <taxon>Acroporidae</taxon>
        <taxon>Acropora</taxon>
    </lineage>
</organism>
<dbReference type="InterPro" id="IPR020864">
    <property type="entry name" value="MACPF"/>
</dbReference>
<reference evidence="3" key="1">
    <citation type="journal article" date="2023" name="G3 (Bethesda)">
        <title>Whole genome assembly and annotation of the endangered Caribbean coral Acropora cervicornis.</title>
        <authorList>
            <person name="Selwyn J.D."/>
            <person name="Vollmer S.V."/>
        </authorList>
    </citation>
    <scope>NUCLEOTIDE SEQUENCE</scope>
    <source>
        <strain evidence="3">K2</strain>
    </source>
</reference>
<dbReference type="PROSITE" id="PS51412">
    <property type="entry name" value="MACPF_2"/>
    <property type="match status" value="1"/>
</dbReference>
<evidence type="ECO:0000313" key="4">
    <source>
        <dbReference type="Proteomes" id="UP001249851"/>
    </source>
</evidence>
<dbReference type="EMBL" id="JARQWQ010000048">
    <property type="protein sequence ID" value="KAK2557779.1"/>
    <property type="molecule type" value="Genomic_DNA"/>
</dbReference>
<feature type="domain" description="MACPF" evidence="2">
    <location>
        <begin position="14"/>
        <end position="376"/>
    </location>
</feature>
<name>A0AAD9V1F0_ACRCE</name>
<dbReference type="Pfam" id="PF16977">
    <property type="entry name" value="ApeC"/>
    <property type="match status" value="1"/>
</dbReference>
<keyword evidence="4" id="KW-1185">Reference proteome</keyword>
<sequence>MCLITFLIILGLAVVTHATGDVNTAKGLRFLGVGYNILKGNPDGGKLSLGDVDPGLLSTRKILKLTWDKKKTSVDGLYRVPDQVVFVHRSSCTETTSNEVFSGAKSYQDKLKVDVEASGDYDPGLWSVAFSLSRSYEKMEKETTKHQKVFFEKKEVCNMGTARYQLSLARVEKSSVTKEFATSVCRLPEEYNQGAYRRFIDKWGTGGSSVSNSGQYGAYSASLKVDISKLKTSSRDTAKFAENTVKFRSGGPDMPEPIKLKLMPIHNAVEDSFFSVLDWKYRCENLAQRKGNLKRILQEYPRINHVSEPQGFEEGSVKWDDEDWGNRNKMTGALPEGRYDRNTRIFFCCRNDGHATNAINLPTDKPFVLFKYTHQCQLVSNTRIKKEFFRWDNEDNIPHASESEGKHPFLEQDSNNLIVHYCYYYK</sequence>
<dbReference type="Pfam" id="PF01823">
    <property type="entry name" value="MACPF"/>
    <property type="match status" value="1"/>
</dbReference>
<evidence type="ECO:0000259" key="2">
    <source>
        <dbReference type="PROSITE" id="PS51412"/>
    </source>
</evidence>